<keyword evidence="3 5" id="KW-0378">Hydrolase</keyword>
<organism evidence="9 10">
    <name type="scientific">Helicobacter pylori</name>
    <name type="common">Campylobacter pylori</name>
    <dbReference type="NCBI Taxonomy" id="210"/>
    <lineage>
        <taxon>Bacteria</taxon>
        <taxon>Pseudomonadati</taxon>
        <taxon>Campylobacterota</taxon>
        <taxon>Epsilonproteobacteria</taxon>
        <taxon>Campylobacterales</taxon>
        <taxon>Helicobacteraceae</taxon>
        <taxon>Helicobacter</taxon>
    </lineage>
</organism>
<dbReference type="GO" id="GO:0009318">
    <property type="term" value="C:exodeoxyribonuclease VII complex"/>
    <property type="evidence" value="ECO:0007669"/>
    <property type="project" value="UniProtKB-UniRule"/>
</dbReference>
<dbReference type="GO" id="GO:0006308">
    <property type="term" value="P:DNA catabolic process"/>
    <property type="evidence" value="ECO:0007669"/>
    <property type="project" value="UniProtKB-UniRule"/>
</dbReference>
<dbReference type="EC" id="3.1.11.6" evidence="5"/>
<dbReference type="AlphaFoldDB" id="A0A1A9HB00"/>
<evidence type="ECO:0000256" key="3">
    <source>
        <dbReference type="ARBA" id="ARBA00022801"/>
    </source>
</evidence>
<evidence type="ECO:0000256" key="4">
    <source>
        <dbReference type="ARBA" id="ARBA00022839"/>
    </source>
</evidence>
<keyword evidence="2 5" id="KW-0540">Nuclease</keyword>
<dbReference type="InterPro" id="IPR025824">
    <property type="entry name" value="OB-fold_nuc-bd_dom"/>
</dbReference>
<evidence type="ECO:0000259" key="7">
    <source>
        <dbReference type="Pfam" id="PF02601"/>
    </source>
</evidence>
<dbReference type="Pfam" id="PF13742">
    <property type="entry name" value="tRNA_anti_2"/>
    <property type="match status" value="1"/>
</dbReference>
<comment type="similarity">
    <text evidence="5 6">Belongs to the XseA family.</text>
</comment>
<dbReference type="EMBL" id="CP011486">
    <property type="protein sequence ID" value="ANH47879.1"/>
    <property type="molecule type" value="Genomic_DNA"/>
</dbReference>
<dbReference type="GO" id="GO:0005737">
    <property type="term" value="C:cytoplasm"/>
    <property type="evidence" value="ECO:0007669"/>
    <property type="project" value="UniProtKB-SubCell"/>
</dbReference>
<evidence type="ECO:0000256" key="5">
    <source>
        <dbReference type="HAMAP-Rule" id="MF_00378"/>
    </source>
</evidence>
<dbReference type="CDD" id="cd04489">
    <property type="entry name" value="ExoVII_LU_OBF"/>
    <property type="match status" value="1"/>
</dbReference>
<dbReference type="Pfam" id="PF02601">
    <property type="entry name" value="Exonuc_VII_L"/>
    <property type="match status" value="1"/>
</dbReference>
<keyword evidence="1 5" id="KW-0963">Cytoplasm</keyword>
<evidence type="ECO:0000256" key="1">
    <source>
        <dbReference type="ARBA" id="ARBA00022490"/>
    </source>
</evidence>
<dbReference type="NCBIfam" id="TIGR00237">
    <property type="entry name" value="xseA"/>
    <property type="match status" value="1"/>
</dbReference>
<dbReference type="Proteomes" id="UP000078062">
    <property type="component" value="Chromosome"/>
</dbReference>
<feature type="domain" description="OB-fold nucleic acid binding" evidence="8">
    <location>
        <begin position="4"/>
        <end position="98"/>
    </location>
</feature>
<evidence type="ECO:0000256" key="2">
    <source>
        <dbReference type="ARBA" id="ARBA00022722"/>
    </source>
</evidence>
<dbReference type="PANTHER" id="PTHR30008">
    <property type="entry name" value="EXODEOXYRIBONUCLEASE 7 LARGE SUBUNIT"/>
    <property type="match status" value="1"/>
</dbReference>
<keyword evidence="4 5" id="KW-0269">Exonuclease</keyword>
<sequence>MDALSVSEINAQIKALLEATFLQVRVQGEVSNLTIHKASGHAYFSLKDSQSVIKCTLFRGNASKLKFALKEGQEVAVFGAISVYPPRGDYQINCFEIEPKDWGSLALALEQLKEKLRLKGYFDKKNKLPKPSFPKRVAVITSQNSAAWADMQKIAFKRWPMCELVCINTLMQGEGCVQSVVESIAYADSFHNTKNAFDAIVVARGGGSMEDLYSFNDERIADALHLAKTFSMSAIGHESDFLLSDSVADLRASTPSNAMEILLPSSEEWQQKLDEFSLKLQRSFKILLHQKKVHLEHLAASLKRLSFENKHHLNSLKLEKLKIALENKTLEFLRLKKTLLEKISTQLFTSPFLQTKTERLNRLDNALKLAHAHLKLPKFGAFVSKNNQAVELEALKMGDRIELDNEKVRASAAILSVDKA</sequence>
<feature type="domain" description="Exonuclease VII large subunit C-terminal" evidence="7">
    <location>
        <begin position="121"/>
        <end position="372"/>
    </location>
</feature>
<name>A0A1A9HB00_HELPX</name>
<reference evidence="9 10" key="1">
    <citation type="submission" date="2014-04" db="EMBL/GenBank/DDBJ databases">
        <title>Detecting global and local adaptation in a worldwide sample of Helicobacter pylori genomes.</title>
        <authorList>
            <person name="Montano V."/>
            <person name="Didelot X."/>
            <person name="Foll M."/>
            <person name="Linz B."/>
            <person name="Reinhardt R."/>
            <person name="Suerbaum S."/>
            <person name="Moodley Y."/>
            <person name="Jensen J.D."/>
        </authorList>
    </citation>
    <scope>NUCLEOTIDE SEQUENCE [LARGE SCALE GENOMIC DNA]</scope>
    <source>
        <strain evidence="9 10">K26A1</strain>
    </source>
</reference>
<evidence type="ECO:0000313" key="9">
    <source>
        <dbReference type="EMBL" id="ANH47879.1"/>
    </source>
</evidence>
<dbReference type="InterPro" id="IPR020579">
    <property type="entry name" value="Exonuc_VII_lsu_C"/>
</dbReference>
<dbReference type="RefSeq" id="WP_064434275.1">
    <property type="nucleotide sequence ID" value="NZ_CP011486.1"/>
</dbReference>
<gene>
    <name evidence="5" type="primary">xseA</name>
    <name evidence="9" type="ORF">AA977_01285</name>
</gene>
<comment type="catalytic activity">
    <reaction evidence="5 6">
        <text>Exonucleolytic cleavage in either 5'- to 3'- or 3'- to 5'-direction to yield nucleoside 5'-phosphates.</text>
        <dbReference type="EC" id="3.1.11.6"/>
    </reaction>
</comment>
<evidence type="ECO:0000313" key="10">
    <source>
        <dbReference type="Proteomes" id="UP000078062"/>
    </source>
</evidence>
<dbReference type="InterPro" id="IPR003753">
    <property type="entry name" value="Exonuc_VII_L"/>
</dbReference>
<accession>A0A1A9HB00</accession>
<dbReference type="PANTHER" id="PTHR30008:SF0">
    <property type="entry name" value="EXODEOXYRIBONUCLEASE 7 LARGE SUBUNIT"/>
    <property type="match status" value="1"/>
</dbReference>
<comment type="subunit">
    <text evidence="5">Heterooligomer composed of large and small subunits.</text>
</comment>
<evidence type="ECO:0000259" key="8">
    <source>
        <dbReference type="Pfam" id="PF13742"/>
    </source>
</evidence>
<dbReference type="Gene3D" id="2.40.50.1010">
    <property type="match status" value="1"/>
</dbReference>
<evidence type="ECO:0000256" key="6">
    <source>
        <dbReference type="RuleBase" id="RU004355"/>
    </source>
</evidence>
<dbReference type="GO" id="GO:0008855">
    <property type="term" value="F:exodeoxyribonuclease VII activity"/>
    <property type="evidence" value="ECO:0007669"/>
    <property type="project" value="UniProtKB-UniRule"/>
</dbReference>
<comment type="function">
    <text evidence="5">Bidirectionally degrades single-stranded DNA into large acid-insoluble oligonucleotides, which are then degraded further into small acid-soluble oligonucleotides.</text>
</comment>
<proteinExistence type="inferred from homology"/>
<dbReference type="PATRIC" id="fig|210.2441.peg.265"/>
<protein>
    <recommendedName>
        <fullName evidence="5">Exodeoxyribonuclease 7 large subunit</fullName>
        <ecNumber evidence="5">3.1.11.6</ecNumber>
    </recommendedName>
    <alternativeName>
        <fullName evidence="5">Exodeoxyribonuclease VII large subunit</fullName>
        <shortName evidence="5">Exonuclease VII large subunit</shortName>
    </alternativeName>
</protein>
<dbReference type="GO" id="GO:0003676">
    <property type="term" value="F:nucleic acid binding"/>
    <property type="evidence" value="ECO:0007669"/>
    <property type="project" value="InterPro"/>
</dbReference>
<dbReference type="HAMAP" id="MF_00378">
    <property type="entry name" value="Exonuc_7_L"/>
    <property type="match status" value="1"/>
</dbReference>
<comment type="subcellular location">
    <subcellularLocation>
        <location evidence="5 6">Cytoplasm</location>
    </subcellularLocation>
</comment>